<evidence type="ECO:0000313" key="7">
    <source>
        <dbReference type="Proteomes" id="UP000050501"/>
    </source>
</evidence>
<protein>
    <submittedName>
        <fullName evidence="6">Uncharacterized protein</fullName>
    </submittedName>
</protein>
<sequence>MDFIRGLFGSKGGEGQPSSPILAGTSHLLRGHAGNIPGSVMGVGWSPDGKRFASGADKLILWNAADWQPVLVSEESVQSWDAVFGEREAGSAGINALAWSPDGRSLAVARTDARLSFIAADTGKERLQMKVGSVPLSSVAWSPDGELAAVGGWDMTVRVFEAARGLRFAELPHEPAKTPGLDLLGVHVAWSPDGKYLASGASDCTVRIWDVRQGTLLRVLKHKAEVICVDWSPDGRYLAAGDFTKENAAISIWDAAAGKQLRTLRGHADRVNAVKWSPDGAWLVSGSADKTARIWDALQGRLIQSLEHANRVVSAAWQPDGKGLACGCDHNVVQIWR</sequence>
<keyword evidence="7" id="KW-1185">Reference proteome</keyword>
<dbReference type="PANTHER" id="PTHR19848">
    <property type="entry name" value="WD40 REPEAT PROTEIN"/>
    <property type="match status" value="1"/>
</dbReference>
<evidence type="ECO:0000259" key="5">
    <source>
        <dbReference type="Pfam" id="PF23389"/>
    </source>
</evidence>
<comment type="caution">
    <text evidence="6">The sequence shown here is derived from an EMBL/GenBank/DDBJ whole genome shotgun (WGS) entry which is preliminary data.</text>
</comment>
<dbReference type="InterPro" id="IPR001632">
    <property type="entry name" value="WD40_G-protein_beta-like"/>
</dbReference>
<dbReference type="CDD" id="cd00200">
    <property type="entry name" value="WD40"/>
    <property type="match status" value="1"/>
</dbReference>
<dbReference type="AlphaFoldDB" id="A0A0P6X3F2"/>
<evidence type="ECO:0000313" key="6">
    <source>
        <dbReference type="EMBL" id="KPL75726.1"/>
    </source>
</evidence>
<dbReference type="OrthoDB" id="148437at2"/>
<dbReference type="SUPFAM" id="SSF50998">
    <property type="entry name" value="Quinoprotein alcohol dehydrogenase-like"/>
    <property type="match status" value="1"/>
</dbReference>
<feature type="domain" description="WDR19 first beta-propeller" evidence="5">
    <location>
        <begin position="186"/>
        <end position="335"/>
    </location>
</feature>
<organism evidence="6 7">
    <name type="scientific">Levilinea saccharolytica</name>
    <dbReference type="NCBI Taxonomy" id="229921"/>
    <lineage>
        <taxon>Bacteria</taxon>
        <taxon>Bacillati</taxon>
        <taxon>Chloroflexota</taxon>
        <taxon>Anaerolineae</taxon>
        <taxon>Anaerolineales</taxon>
        <taxon>Anaerolineaceae</taxon>
        <taxon>Levilinea</taxon>
    </lineage>
</organism>
<name>A0A0P6X3F2_9CHLR</name>
<dbReference type="InterPro" id="IPR001680">
    <property type="entry name" value="WD40_rpt"/>
</dbReference>
<dbReference type="InterPro" id="IPR011047">
    <property type="entry name" value="Quinoprotein_ADH-like_sf"/>
</dbReference>
<feature type="domain" description="Anaphase-promoting complex subunit 4-like WD40" evidence="4">
    <location>
        <begin position="79"/>
        <end position="141"/>
    </location>
</feature>
<dbReference type="Proteomes" id="UP000050501">
    <property type="component" value="Unassembled WGS sequence"/>
</dbReference>
<evidence type="ECO:0000256" key="2">
    <source>
        <dbReference type="ARBA" id="ARBA00022737"/>
    </source>
</evidence>
<dbReference type="PROSITE" id="PS50294">
    <property type="entry name" value="WD_REPEATS_REGION"/>
    <property type="match status" value="3"/>
</dbReference>
<gene>
    <name evidence="6" type="ORF">ADN01_18055</name>
</gene>
<dbReference type="Pfam" id="PF00400">
    <property type="entry name" value="WD40"/>
    <property type="match status" value="1"/>
</dbReference>
<dbReference type="PRINTS" id="PR00319">
    <property type="entry name" value="GPROTEINB"/>
</dbReference>
<dbReference type="InterPro" id="IPR057855">
    <property type="entry name" value="Beta-prop_WDR19_1st"/>
</dbReference>
<feature type="repeat" description="WD" evidence="3">
    <location>
        <begin position="188"/>
        <end position="219"/>
    </location>
</feature>
<proteinExistence type="predicted"/>
<dbReference type="InterPro" id="IPR015943">
    <property type="entry name" value="WD40/YVTN_repeat-like_dom_sf"/>
</dbReference>
<dbReference type="SMART" id="SM00320">
    <property type="entry name" value="WD40"/>
    <property type="match status" value="7"/>
</dbReference>
<dbReference type="STRING" id="229921.ADN01_18055"/>
<dbReference type="Pfam" id="PF23389">
    <property type="entry name" value="Beta-prop_WDR19_1st"/>
    <property type="match status" value="1"/>
</dbReference>
<dbReference type="PROSITE" id="PS00678">
    <property type="entry name" value="WD_REPEATS_1"/>
    <property type="match status" value="1"/>
</dbReference>
<dbReference type="InterPro" id="IPR024977">
    <property type="entry name" value="Apc4-like_WD40_dom"/>
</dbReference>
<feature type="repeat" description="WD" evidence="3">
    <location>
        <begin position="305"/>
        <end position="337"/>
    </location>
</feature>
<evidence type="ECO:0000259" key="4">
    <source>
        <dbReference type="Pfam" id="PF12894"/>
    </source>
</evidence>
<keyword evidence="2" id="KW-0677">Repeat</keyword>
<keyword evidence="1 3" id="KW-0853">WD repeat</keyword>
<evidence type="ECO:0000256" key="3">
    <source>
        <dbReference type="PROSITE-ProRule" id="PRU00221"/>
    </source>
</evidence>
<evidence type="ECO:0000256" key="1">
    <source>
        <dbReference type="ARBA" id="ARBA00022574"/>
    </source>
</evidence>
<dbReference type="PRINTS" id="PR00320">
    <property type="entry name" value="GPROTEINBRPT"/>
</dbReference>
<dbReference type="Gene3D" id="2.130.10.10">
    <property type="entry name" value="YVTN repeat-like/Quinoprotein amine dehydrogenase"/>
    <property type="match status" value="3"/>
</dbReference>
<dbReference type="InterPro" id="IPR019775">
    <property type="entry name" value="WD40_repeat_CS"/>
</dbReference>
<reference evidence="6 7" key="1">
    <citation type="submission" date="2015-07" db="EMBL/GenBank/DDBJ databases">
        <title>Genome sequence of Levilinea saccharolytica DSM 16555.</title>
        <authorList>
            <person name="Hemp J."/>
            <person name="Ward L.M."/>
            <person name="Pace L.A."/>
            <person name="Fischer W.W."/>
        </authorList>
    </citation>
    <scope>NUCLEOTIDE SEQUENCE [LARGE SCALE GENOMIC DNA]</scope>
    <source>
        <strain evidence="6 7">KIBI-1</strain>
    </source>
</reference>
<dbReference type="RefSeq" id="WP_062417175.1">
    <property type="nucleotide sequence ID" value="NZ_DF967974.1"/>
</dbReference>
<accession>A0A0P6X3F2</accession>
<feature type="repeat" description="WD" evidence="3">
    <location>
        <begin position="264"/>
        <end position="305"/>
    </location>
</feature>
<dbReference type="InterPro" id="IPR020472">
    <property type="entry name" value="WD40_PAC1"/>
</dbReference>
<dbReference type="EMBL" id="LGCM01000065">
    <property type="protein sequence ID" value="KPL75726.1"/>
    <property type="molecule type" value="Genomic_DNA"/>
</dbReference>
<dbReference type="PANTHER" id="PTHR19848:SF8">
    <property type="entry name" value="F-BOX AND WD REPEAT DOMAIN CONTAINING 7"/>
    <property type="match status" value="1"/>
</dbReference>
<dbReference type="Pfam" id="PF12894">
    <property type="entry name" value="ANAPC4_WD40"/>
    <property type="match status" value="1"/>
</dbReference>
<dbReference type="PROSITE" id="PS50082">
    <property type="entry name" value="WD_REPEATS_2"/>
    <property type="match status" value="3"/>
</dbReference>